<evidence type="ECO:0000313" key="3">
    <source>
        <dbReference type="Proteomes" id="UP001589608"/>
    </source>
</evidence>
<name>A0ABV5M1B8_9ACTN</name>
<evidence type="ECO:0000256" key="1">
    <source>
        <dbReference type="SAM" id="Phobius"/>
    </source>
</evidence>
<keyword evidence="1" id="KW-0812">Transmembrane</keyword>
<feature type="transmembrane region" description="Helical" evidence="1">
    <location>
        <begin position="175"/>
        <end position="199"/>
    </location>
</feature>
<gene>
    <name evidence="2" type="ORF">ACFFTR_06125</name>
</gene>
<keyword evidence="3" id="KW-1185">Reference proteome</keyword>
<evidence type="ECO:0000313" key="2">
    <source>
        <dbReference type="EMBL" id="MFB9442659.1"/>
    </source>
</evidence>
<proteinExistence type="predicted"/>
<dbReference type="EMBL" id="JBHMCA010000017">
    <property type="protein sequence ID" value="MFB9442659.1"/>
    <property type="molecule type" value="Genomic_DNA"/>
</dbReference>
<dbReference type="Proteomes" id="UP001589608">
    <property type="component" value="Unassembled WGS sequence"/>
</dbReference>
<feature type="transmembrane region" description="Helical" evidence="1">
    <location>
        <begin position="219"/>
        <end position="242"/>
    </location>
</feature>
<keyword evidence="1" id="KW-0472">Membrane</keyword>
<comment type="caution">
    <text evidence="2">The sequence shown here is derived from an EMBL/GenBank/DDBJ whole genome shotgun (WGS) entry which is preliminary data.</text>
</comment>
<feature type="transmembrane region" description="Helical" evidence="1">
    <location>
        <begin position="65"/>
        <end position="87"/>
    </location>
</feature>
<organism evidence="2 3">
    <name type="scientific">Dactylosporangium vinaceum</name>
    <dbReference type="NCBI Taxonomy" id="53362"/>
    <lineage>
        <taxon>Bacteria</taxon>
        <taxon>Bacillati</taxon>
        <taxon>Actinomycetota</taxon>
        <taxon>Actinomycetes</taxon>
        <taxon>Micromonosporales</taxon>
        <taxon>Micromonosporaceae</taxon>
        <taxon>Dactylosporangium</taxon>
    </lineage>
</organism>
<accession>A0ABV5M1B8</accession>
<keyword evidence="1" id="KW-1133">Transmembrane helix</keyword>
<feature type="transmembrane region" description="Helical" evidence="1">
    <location>
        <begin position="108"/>
        <end position="132"/>
    </location>
</feature>
<evidence type="ECO:0008006" key="4">
    <source>
        <dbReference type="Google" id="ProtNLM"/>
    </source>
</evidence>
<reference evidence="2 3" key="1">
    <citation type="submission" date="2024-09" db="EMBL/GenBank/DDBJ databases">
        <authorList>
            <person name="Sun Q."/>
            <person name="Mori K."/>
        </authorList>
    </citation>
    <scope>NUCLEOTIDE SEQUENCE [LARGE SCALE GENOMIC DNA]</scope>
    <source>
        <strain evidence="2 3">JCM 3307</strain>
    </source>
</reference>
<feature type="transmembrane region" description="Helical" evidence="1">
    <location>
        <begin position="144"/>
        <end position="168"/>
    </location>
</feature>
<feature type="transmembrane region" description="Helical" evidence="1">
    <location>
        <begin position="21"/>
        <end position="39"/>
    </location>
</feature>
<dbReference type="RefSeq" id="WP_223103399.1">
    <property type="nucleotide sequence ID" value="NZ_CP061913.1"/>
</dbReference>
<sequence length="249" mass="26101">MTPWRLEWLRMTRSARGITLIAVYAFFGLAGPLLAKYMAQIVKLSSSDVTIIAPPPEPADGIENFISQGSQTGLIVLAVVAAGVLSLDAHRGLAIFYRTRATGWFTLVWPRFVAVSLTALIAYFLGTAAAWFETTVVLAPLPTARVLLGASLGAVFLVFAVAVVTAAATVSRTTLATVGISLVVLLLVLPVSATVPVLRPWLPSSLLTAPAAVLTDDGIAGYGRAVAVSLAATVALLAIAAYRTSRREV</sequence>
<protein>
    <recommendedName>
        <fullName evidence="4">ABC-2 type transport system permease protein</fullName>
    </recommendedName>
</protein>